<name>A0A2H9T871_9ZZZZ</name>
<gene>
    <name evidence="1" type="ORF">CI610_01603</name>
</gene>
<dbReference type="AlphaFoldDB" id="A0A2H9T871"/>
<reference evidence="1" key="1">
    <citation type="journal article" date="2017" name="Appl. Environ. Microbiol.">
        <title>Molecular characterization of an Endozoicomonas-like organism causing infection in king scallop Pecten maximus L.</title>
        <authorList>
            <person name="Cano I."/>
            <person name="van Aerle R."/>
            <person name="Ross S."/>
            <person name="Verner-Jeffreys D.W."/>
            <person name="Paley R.K."/>
            <person name="Rimmer G."/>
            <person name="Ryder D."/>
            <person name="Hooper P."/>
            <person name="Stone D."/>
            <person name="Feist S.W."/>
        </authorList>
    </citation>
    <scope>NUCLEOTIDE SEQUENCE</scope>
</reference>
<dbReference type="EMBL" id="NSIT01000069">
    <property type="protein sequence ID" value="PJE79440.1"/>
    <property type="molecule type" value="Genomic_DNA"/>
</dbReference>
<comment type="caution">
    <text evidence="1">The sequence shown here is derived from an EMBL/GenBank/DDBJ whole genome shotgun (WGS) entry which is preliminary data.</text>
</comment>
<sequence length="222" mass="24946">MRTTGRLIGKLDSSLMGKKINQNGIEYVCLPTLRAKKSRRKIASNICTNKIYDIHILNSLVNFGSENDMQLGNRFQDHNQQDEVTWNVHINASTVEAKRVFGKNHDLFEEKLHVGTIKGKSISIIHSIVGSKDEFECYGYKQGIIQIKGSDLTSSSDNEKHQPKNYGNLYVSSSSWGEANVYLMWSITVDGDSRLYSRQVGSSSHPVKTLNIGSGTWMGRIF</sequence>
<organism evidence="1">
    <name type="scientific">invertebrate metagenome</name>
    <dbReference type="NCBI Taxonomy" id="1711999"/>
    <lineage>
        <taxon>unclassified sequences</taxon>
        <taxon>metagenomes</taxon>
        <taxon>organismal metagenomes</taxon>
    </lineage>
</organism>
<evidence type="ECO:0000313" key="1">
    <source>
        <dbReference type="EMBL" id="PJE79440.1"/>
    </source>
</evidence>
<accession>A0A2H9T871</accession>
<protein>
    <submittedName>
        <fullName evidence="1">Uncharacterized protein</fullName>
    </submittedName>
</protein>
<proteinExistence type="predicted"/>